<keyword evidence="1" id="KW-0472">Membrane</keyword>
<protein>
    <submittedName>
        <fullName evidence="3">Tripartite tricarboxylate transporter permease</fullName>
    </submittedName>
</protein>
<gene>
    <name evidence="3" type="ORF">ACFQEV_06980</name>
</gene>
<keyword evidence="1" id="KW-1133">Transmembrane helix</keyword>
<dbReference type="InterPro" id="IPR002823">
    <property type="entry name" value="DUF112_TM"/>
</dbReference>
<feature type="transmembrane region" description="Helical" evidence="1">
    <location>
        <begin position="384"/>
        <end position="412"/>
    </location>
</feature>
<evidence type="ECO:0000313" key="3">
    <source>
        <dbReference type="EMBL" id="MFC6824741.1"/>
    </source>
</evidence>
<evidence type="ECO:0000259" key="2">
    <source>
        <dbReference type="Pfam" id="PF01970"/>
    </source>
</evidence>
<dbReference type="PANTHER" id="PTHR42204">
    <property type="entry name" value="INTEGRAL MEMBRANE PROTEIN"/>
    <property type="match status" value="1"/>
</dbReference>
<dbReference type="Proteomes" id="UP001596408">
    <property type="component" value="Unassembled WGS sequence"/>
</dbReference>
<dbReference type="EMBL" id="JBHSXH010000009">
    <property type="protein sequence ID" value="MFC6824741.1"/>
    <property type="molecule type" value="Genomic_DNA"/>
</dbReference>
<dbReference type="PANTHER" id="PTHR42204:SF1">
    <property type="entry name" value="INTEGRAL MEMBRANE PROTEIN"/>
    <property type="match status" value="1"/>
</dbReference>
<evidence type="ECO:0000256" key="1">
    <source>
        <dbReference type="SAM" id="Phobius"/>
    </source>
</evidence>
<feature type="transmembrane region" description="Helical" evidence="1">
    <location>
        <begin position="150"/>
        <end position="169"/>
    </location>
</feature>
<keyword evidence="4" id="KW-1185">Reference proteome</keyword>
<sequence length="434" mass="41946">MPASTFEPATTALAPAAAVSVAPAATTLAFALCGVALGSVSGLVPGLHANAFALALAAAAPSLPGPPAAVAAAILAAGIVHTFLDVVPGLVLGVPDAATAPASLPGHRLVLAGCGTEALRLSALGSVAALLVAVPLSVPLSHLVSEWSHLLRTWLPLLLAAVVCLLVWAEPTRRARVAGVGCFLLAAALGFLTLDLPPGGPLAAADAASMLAPLFAGLFGAPVVLDSVDASGPIPPQAEGRVGLSPGIVVRSALSGVGGGVLVGYLPGVSAGVAAVLALGGSGGATPNAEGATDRAYLVATSGANTATAVFALGSLAVVGAPRSGVTVALASAAPGGVPLGLTGLLAVVVLAGGAGAVLVPLVGDRYLRAARSFSHRRLSLSVLALLWSLSFLFAGVVGACAFAVAAVIGLLPPRFGARRVHLMGVLVGPVLVG</sequence>
<accession>A0ABD5TVZ6</accession>
<reference evidence="3 4" key="1">
    <citation type="journal article" date="2019" name="Int. J. Syst. Evol. Microbiol.">
        <title>The Global Catalogue of Microorganisms (GCM) 10K type strain sequencing project: providing services to taxonomists for standard genome sequencing and annotation.</title>
        <authorList>
            <consortium name="The Broad Institute Genomics Platform"/>
            <consortium name="The Broad Institute Genome Sequencing Center for Infectious Disease"/>
            <person name="Wu L."/>
            <person name="Ma J."/>
        </authorList>
    </citation>
    <scope>NUCLEOTIDE SEQUENCE [LARGE SCALE GENOMIC DNA]</scope>
    <source>
        <strain evidence="3 4">YIM 94188</strain>
    </source>
</reference>
<feature type="transmembrane region" description="Helical" evidence="1">
    <location>
        <begin position="12"/>
        <end position="37"/>
    </location>
</feature>
<dbReference type="AlphaFoldDB" id="A0ABD5TVZ6"/>
<keyword evidence="1" id="KW-0812">Transmembrane</keyword>
<comment type="caution">
    <text evidence="3">The sequence shown here is derived from an EMBL/GenBank/DDBJ whole genome shotgun (WGS) entry which is preliminary data.</text>
</comment>
<organism evidence="3 4">
    <name type="scientific">Halopelagius fulvigenes</name>
    <dbReference type="NCBI Taxonomy" id="1198324"/>
    <lineage>
        <taxon>Archaea</taxon>
        <taxon>Methanobacteriati</taxon>
        <taxon>Methanobacteriota</taxon>
        <taxon>Stenosarchaea group</taxon>
        <taxon>Halobacteria</taxon>
        <taxon>Halobacteriales</taxon>
        <taxon>Haloferacaceae</taxon>
    </lineage>
</organism>
<dbReference type="Pfam" id="PF01970">
    <property type="entry name" value="TctA"/>
    <property type="match status" value="1"/>
</dbReference>
<feature type="domain" description="DUF112" evidence="2">
    <location>
        <begin position="28"/>
        <end position="424"/>
    </location>
</feature>
<dbReference type="RefSeq" id="WP_379694066.1">
    <property type="nucleotide sequence ID" value="NZ_JBHSXH010000009.1"/>
</dbReference>
<evidence type="ECO:0000313" key="4">
    <source>
        <dbReference type="Proteomes" id="UP001596408"/>
    </source>
</evidence>
<name>A0ABD5TVZ6_9EURY</name>
<proteinExistence type="predicted"/>
<feature type="transmembrane region" description="Helical" evidence="1">
    <location>
        <begin position="67"/>
        <end position="84"/>
    </location>
</feature>
<feature type="transmembrane region" description="Helical" evidence="1">
    <location>
        <begin position="175"/>
        <end position="196"/>
    </location>
</feature>
<feature type="transmembrane region" description="Helical" evidence="1">
    <location>
        <begin position="340"/>
        <end position="363"/>
    </location>
</feature>
<feature type="transmembrane region" description="Helical" evidence="1">
    <location>
        <begin position="297"/>
        <end position="320"/>
    </location>
</feature>
<feature type="transmembrane region" description="Helical" evidence="1">
    <location>
        <begin position="262"/>
        <end position="285"/>
    </location>
</feature>
<feature type="transmembrane region" description="Helical" evidence="1">
    <location>
        <begin position="118"/>
        <end position="138"/>
    </location>
</feature>
<feature type="transmembrane region" description="Helical" evidence="1">
    <location>
        <begin position="43"/>
        <end position="60"/>
    </location>
</feature>